<dbReference type="RefSeq" id="XP_034110787.1">
    <property type="nucleotide sequence ID" value="XM_034254896.2"/>
</dbReference>
<evidence type="ECO:0000256" key="1">
    <source>
        <dbReference type="SAM" id="Coils"/>
    </source>
</evidence>
<feature type="compositionally biased region" description="Low complexity" evidence="2">
    <location>
        <begin position="284"/>
        <end position="300"/>
    </location>
</feature>
<dbReference type="Pfam" id="PF10197">
    <property type="entry name" value="Cir_N"/>
    <property type="match status" value="1"/>
</dbReference>
<feature type="region of interest" description="Disordered" evidence="2">
    <location>
        <begin position="197"/>
        <end position="218"/>
    </location>
</feature>
<dbReference type="GeneID" id="117572220"/>
<proteinExistence type="predicted"/>
<feature type="compositionally biased region" description="Basic and acidic residues" evidence="2">
    <location>
        <begin position="301"/>
        <end position="349"/>
    </location>
</feature>
<dbReference type="Proteomes" id="UP000515160">
    <property type="component" value="Chromosome 3"/>
</dbReference>
<feature type="region of interest" description="Disordered" evidence="2">
    <location>
        <begin position="239"/>
        <end position="386"/>
    </location>
</feature>
<keyword evidence="4" id="KW-1185">Reference proteome</keyword>
<reference evidence="5" key="1">
    <citation type="submission" date="2025-08" db="UniProtKB">
        <authorList>
            <consortium name="RefSeq"/>
        </authorList>
    </citation>
    <scope>IDENTIFICATION</scope>
    <source>
        <strain evidence="5">15112-1751.03</strain>
        <tissue evidence="5">Whole Adult</tissue>
    </source>
</reference>
<protein>
    <submittedName>
        <fullName evidence="5">Corepressor interacting with RBPJ 1</fullName>
    </submittedName>
</protein>
<accession>A0A6P8Z154</accession>
<feature type="coiled-coil region" evidence="1">
    <location>
        <begin position="25"/>
        <end position="56"/>
    </location>
</feature>
<dbReference type="GO" id="GO:0003714">
    <property type="term" value="F:transcription corepressor activity"/>
    <property type="evidence" value="ECO:0007669"/>
    <property type="project" value="InterPro"/>
</dbReference>
<dbReference type="PANTHER" id="PTHR13151">
    <property type="entry name" value="CBF1 INTERACTING COREPRESSOR CIR"/>
    <property type="match status" value="1"/>
</dbReference>
<evidence type="ECO:0000313" key="4">
    <source>
        <dbReference type="Proteomes" id="UP000515160"/>
    </source>
</evidence>
<dbReference type="OrthoDB" id="6253837at2759"/>
<evidence type="ECO:0000259" key="3">
    <source>
        <dbReference type="SMART" id="SM01083"/>
    </source>
</evidence>
<evidence type="ECO:0000256" key="2">
    <source>
        <dbReference type="SAM" id="MobiDB-lite"/>
    </source>
</evidence>
<feature type="compositionally biased region" description="Basic residues" evidence="2">
    <location>
        <begin position="245"/>
        <end position="276"/>
    </location>
</feature>
<feature type="compositionally biased region" description="Basic and acidic residues" evidence="2">
    <location>
        <begin position="370"/>
        <end position="386"/>
    </location>
</feature>
<gene>
    <name evidence="5" type="primary">LOC117572220</name>
</gene>
<dbReference type="InterPro" id="IPR019339">
    <property type="entry name" value="CIR_N_dom"/>
</dbReference>
<name>A0A6P8Z154_DROAB</name>
<dbReference type="GO" id="GO:0005634">
    <property type="term" value="C:nucleus"/>
    <property type="evidence" value="ECO:0007669"/>
    <property type="project" value="TreeGrafter"/>
</dbReference>
<dbReference type="AlphaFoldDB" id="A0A6P8Z154"/>
<organism evidence="4 5">
    <name type="scientific">Drosophila albomicans</name>
    <name type="common">Fruit fly</name>
    <dbReference type="NCBI Taxonomy" id="7291"/>
    <lineage>
        <taxon>Eukaryota</taxon>
        <taxon>Metazoa</taxon>
        <taxon>Ecdysozoa</taxon>
        <taxon>Arthropoda</taxon>
        <taxon>Hexapoda</taxon>
        <taxon>Insecta</taxon>
        <taxon>Pterygota</taxon>
        <taxon>Neoptera</taxon>
        <taxon>Endopterygota</taxon>
        <taxon>Diptera</taxon>
        <taxon>Brachycera</taxon>
        <taxon>Muscomorpha</taxon>
        <taxon>Ephydroidea</taxon>
        <taxon>Drosophilidae</taxon>
        <taxon>Drosophila</taxon>
    </lineage>
</organism>
<sequence>MGKGFNNYMCKKFFHPASRDNLKRVWMAEQQAEAYKKKQEELRTQYEKEQNLHENKAMLSKDSKDKLSVNFMYEPPPGVRKEREKDDNEPEYKFEWQRKYNAPRESYCKGDTEIRDQPFGIQVRNVRCLKCHKWGHINTDKECTMYSISMSEARKLHSESEANDIMSKNVLEEQMKEDGLMMKKSALELQSIKDVQQRHQLVPSDEEDDEATRAARQQNPELLFLKSLSKKQKLKLLKKLEKIERMKRKGEKKSSKQNKKKTKKKDSKDVKKKKSKRSTESRSDSSSSSSSSSSSDSENEASNRQKTNRERSRSRSHQRENRISRRNDSKAAEDTHKRSRDNHRSNGHRDRSRSHHREERRSRERRQRSRSPDNRRDRERRERDRR</sequence>
<dbReference type="PANTHER" id="PTHR13151:SF2">
    <property type="entry name" value="COREPRESSOR INTERACTING WITH RBPJ 1"/>
    <property type="match status" value="1"/>
</dbReference>
<feature type="domain" description="CBF1-interacting co-repressor CIR N-terminal" evidence="3">
    <location>
        <begin position="13"/>
        <end position="49"/>
    </location>
</feature>
<evidence type="ECO:0000313" key="5">
    <source>
        <dbReference type="RefSeq" id="XP_034110787.1"/>
    </source>
</evidence>
<keyword evidence="1" id="KW-0175">Coiled coil</keyword>
<dbReference type="InterPro" id="IPR040014">
    <property type="entry name" value="CIR1"/>
</dbReference>
<dbReference type="SMART" id="SM01083">
    <property type="entry name" value="Cir_N"/>
    <property type="match status" value="1"/>
</dbReference>